<proteinExistence type="predicted"/>
<dbReference type="EMBL" id="MK510953">
    <property type="protein sequence ID" value="QCB65991.1"/>
    <property type="molecule type" value="Genomic_DNA"/>
</dbReference>
<sequence length="41" mass="4651">MKTRLCYRRVVCGLCRAFTLARPLQMQGCADAVILARSQCF</sequence>
<evidence type="ECO:0000313" key="1">
    <source>
        <dbReference type="EMBL" id="QCB65991.1"/>
    </source>
</evidence>
<reference evidence="1" key="1">
    <citation type="submission" date="2019-02" db="EMBL/GenBank/DDBJ databases">
        <title>Complete sequencing of an IncF-type plasmid harboring a novel type IV secretion system and transposon Tn91 Carrying blaNDM-1 in clinical isolates of Raoultella ornithinolytica.</title>
        <authorList>
            <person name="Jin Z."/>
            <person name="Yu C."/>
            <person name="Wei X."/>
            <person name="Wang Z."/>
            <person name="Wu L."/>
            <person name="Guo H."/>
        </authorList>
    </citation>
    <scope>NUCLEOTIDE SEQUENCE</scope>
    <source>
        <strain evidence="1">B1645-1</strain>
        <plasmid evidence="1">pCYNDM01</plasmid>
    </source>
</reference>
<keyword evidence="1" id="KW-0614">Plasmid</keyword>
<dbReference type="AlphaFoldDB" id="A0A4D6FVX0"/>
<geneLocation type="plasmid" evidence="1">
    <name>pCYNDM01</name>
</geneLocation>
<name>A0A4D6FVX0_RAOOR</name>
<organism evidence="1">
    <name type="scientific">Raoultella ornithinolytica</name>
    <name type="common">Klebsiella ornithinolytica</name>
    <dbReference type="NCBI Taxonomy" id="54291"/>
    <lineage>
        <taxon>Bacteria</taxon>
        <taxon>Pseudomonadati</taxon>
        <taxon>Pseudomonadota</taxon>
        <taxon>Gammaproteobacteria</taxon>
        <taxon>Enterobacterales</taxon>
        <taxon>Enterobacteriaceae</taxon>
        <taxon>Klebsiella/Raoultella group</taxon>
        <taxon>Raoultella</taxon>
    </lineage>
</organism>
<protein>
    <submittedName>
        <fullName evidence="1">Uncharacterized protein</fullName>
    </submittedName>
</protein>
<accession>A0A4D6FVX0</accession>